<reference evidence="1 2" key="1">
    <citation type="journal article" date="2018" name="Proc. Natl. Acad. Sci. U.S.A.">
        <title>Linking secondary metabolites to gene clusters through genome sequencing of six diverse Aspergillus species.</title>
        <authorList>
            <person name="Kaerboelling I."/>
            <person name="Vesth T.C."/>
            <person name="Frisvad J.C."/>
            <person name="Nybo J.L."/>
            <person name="Theobald S."/>
            <person name="Kuo A."/>
            <person name="Bowyer P."/>
            <person name="Matsuda Y."/>
            <person name="Mondo S."/>
            <person name="Lyhne E.K."/>
            <person name="Kogle M.E."/>
            <person name="Clum A."/>
            <person name="Lipzen A."/>
            <person name="Salamov A."/>
            <person name="Ngan C.Y."/>
            <person name="Daum C."/>
            <person name="Chiniquy J."/>
            <person name="Barry K."/>
            <person name="LaButti K."/>
            <person name="Haridas S."/>
            <person name="Simmons B.A."/>
            <person name="Magnuson J.K."/>
            <person name="Mortensen U.H."/>
            <person name="Larsen T.O."/>
            <person name="Grigoriev I.V."/>
            <person name="Baker S.E."/>
            <person name="Andersen M.R."/>
        </authorList>
    </citation>
    <scope>NUCLEOTIDE SEQUENCE [LARGE SCALE GENOMIC DNA]</scope>
    <source>
        <strain evidence="1 2">IBT 24754</strain>
    </source>
</reference>
<dbReference type="EMBL" id="MSFN02000001">
    <property type="protein sequence ID" value="PTU24848.1"/>
    <property type="molecule type" value="Genomic_DNA"/>
</dbReference>
<dbReference type="InterPro" id="IPR011009">
    <property type="entry name" value="Kinase-like_dom_sf"/>
</dbReference>
<dbReference type="VEuPathDB" id="FungiDB:P175DRAFT_0528359"/>
<dbReference type="Gene3D" id="1.10.510.10">
    <property type="entry name" value="Transferase(Phosphotransferase) domain 1"/>
    <property type="match status" value="1"/>
</dbReference>
<evidence type="ECO:0000313" key="1">
    <source>
        <dbReference type="EMBL" id="PTU24848.1"/>
    </source>
</evidence>
<dbReference type="RefSeq" id="XP_040756240.1">
    <property type="nucleotide sequence ID" value="XM_040899605.1"/>
</dbReference>
<comment type="caution">
    <text evidence="1">The sequence shown here is derived from an EMBL/GenBank/DDBJ whole genome shotgun (WGS) entry which is preliminary data.</text>
</comment>
<gene>
    <name evidence="1" type="ORF">P175DRAFT_0528359</name>
</gene>
<evidence type="ECO:0000313" key="2">
    <source>
        <dbReference type="Proteomes" id="UP000244073"/>
    </source>
</evidence>
<evidence type="ECO:0008006" key="3">
    <source>
        <dbReference type="Google" id="ProtNLM"/>
    </source>
</evidence>
<dbReference type="GeneID" id="63816487"/>
<dbReference type="Proteomes" id="UP000244073">
    <property type="component" value="Unassembled WGS sequence"/>
</dbReference>
<organism evidence="1 2">
    <name type="scientific">Aspergillus ochraceoroseus IBT 24754</name>
    <dbReference type="NCBI Taxonomy" id="1392256"/>
    <lineage>
        <taxon>Eukaryota</taxon>
        <taxon>Fungi</taxon>
        <taxon>Dikarya</taxon>
        <taxon>Ascomycota</taxon>
        <taxon>Pezizomycotina</taxon>
        <taxon>Eurotiomycetes</taxon>
        <taxon>Eurotiomycetidae</taxon>
        <taxon>Eurotiales</taxon>
        <taxon>Aspergillaceae</taxon>
        <taxon>Aspergillus</taxon>
        <taxon>Aspergillus subgen. Nidulantes</taxon>
    </lineage>
</organism>
<proteinExistence type="predicted"/>
<accession>A0A2T5M8J5</accession>
<protein>
    <recommendedName>
        <fullName evidence="3">Protein kinase domain-containing protein</fullName>
    </recommendedName>
</protein>
<name>A0A2T5M8J5_9EURO</name>
<dbReference type="AlphaFoldDB" id="A0A2T5M8J5"/>
<sequence>MLLLYQWPESITNEAGNPCRTLREFYGGPFFNGEGGFLYQNLIPSRSIDQSFPCLPGNDKDAFMSFISCMLTWDPEKRKTARELMEHPFLIG</sequence>
<dbReference type="SUPFAM" id="SSF56112">
    <property type="entry name" value="Protein kinase-like (PK-like)"/>
    <property type="match status" value="1"/>
</dbReference>
<dbReference type="OrthoDB" id="5979581at2759"/>